<dbReference type="InterPro" id="IPR008332">
    <property type="entry name" value="MethylG_MeTrfase_N"/>
</dbReference>
<dbReference type="Proteomes" id="UP000316747">
    <property type="component" value="Unassembled WGS sequence"/>
</dbReference>
<dbReference type="HAMAP" id="MF_00772">
    <property type="entry name" value="OGT"/>
    <property type="match status" value="1"/>
</dbReference>
<sequence length="204" mass="22147">MSDNLIHTLSSLGDSETMSADVARLHDRLVERASATGSLDLGYRVVDSPVGRLLLAATDDGLARLAFESEDHDAVLDSLATRIGSRILRDDKRFDELAHELDDYFTGRRRTFDVPVDLRLAHGFRLEVLRHLRDIPYGHTESYGQVAASTGRATAVRAVGSACATNPVPIVVPCHRVVRSDGSLGGYLGGLAVKRRLLDLESAA</sequence>
<dbReference type="InterPro" id="IPR036388">
    <property type="entry name" value="WH-like_DNA-bd_sf"/>
</dbReference>
<comment type="miscellaneous">
    <text evidence="9">This enzyme catalyzes only one turnover and therefore is not strictly catalytic. According to one definition, an enzyme is a biocatalyst that acts repeatedly and over many reaction cycles.</text>
</comment>
<dbReference type="GO" id="GO:0005737">
    <property type="term" value="C:cytoplasm"/>
    <property type="evidence" value="ECO:0007669"/>
    <property type="project" value="UniProtKB-SubCell"/>
</dbReference>
<feature type="domain" description="Methylated-DNA-[protein]-cysteine S-methyltransferase DNA binding" evidence="10">
    <location>
        <begin position="124"/>
        <end position="202"/>
    </location>
</feature>
<evidence type="ECO:0000259" key="10">
    <source>
        <dbReference type="Pfam" id="PF01035"/>
    </source>
</evidence>
<evidence type="ECO:0000256" key="7">
    <source>
        <dbReference type="ARBA" id="ARBA00023204"/>
    </source>
</evidence>
<dbReference type="EMBL" id="VFPM01000002">
    <property type="protein sequence ID" value="TQM61764.1"/>
    <property type="molecule type" value="Genomic_DNA"/>
</dbReference>
<evidence type="ECO:0000313" key="12">
    <source>
        <dbReference type="EMBL" id="TQM61764.1"/>
    </source>
</evidence>
<proteinExistence type="inferred from homology"/>
<protein>
    <recommendedName>
        <fullName evidence="9">Methylated-DNA--protein-cysteine methyltransferase</fullName>
        <ecNumber evidence="9">2.1.1.63</ecNumber>
    </recommendedName>
    <alternativeName>
        <fullName evidence="9">6-O-methylguanine-DNA methyltransferase</fullName>
        <shortName evidence="9">MGMT</shortName>
    </alternativeName>
    <alternativeName>
        <fullName evidence="9">O-6-methylguanine-DNA-alkyltransferase</fullName>
    </alternativeName>
</protein>
<keyword evidence="13" id="KW-1185">Reference proteome</keyword>
<name>A0A543HU09_9MICO</name>
<dbReference type="FunFam" id="1.10.10.10:FF:000214">
    <property type="entry name" value="Methylated-DNA--protein-cysteine methyltransferase"/>
    <property type="match status" value="1"/>
</dbReference>
<dbReference type="EC" id="2.1.1.63" evidence="9"/>
<evidence type="ECO:0000256" key="9">
    <source>
        <dbReference type="HAMAP-Rule" id="MF_00772"/>
    </source>
</evidence>
<dbReference type="GO" id="GO:0006307">
    <property type="term" value="P:DNA alkylation repair"/>
    <property type="evidence" value="ECO:0007669"/>
    <property type="project" value="UniProtKB-UniRule"/>
</dbReference>
<dbReference type="InterPro" id="IPR023546">
    <property type="entry name" value="MGMT"/>
</dbReference>
<dbReference type="RefSeq" id="WP_141843607.1">
    <property type="nucleotide sequence ID" value="NZ_VFPM01000002.1"/>
</dbReference>
<reference evidence="12 13" key="1">
    <citation type="submission" date="2019-06" db="EMBL/GenBank/DDBJ databases">
        <title>Genome sequencing of plant associated microbes to promote plant fitness in Sorghum bicolor and Oryza sativa.</title>
        <authorList>
            <person name="Coleman-Derr D."/>
        </authorList>
    </citation>
    <scope>NUCLEOTIDE SEQUENCE [LARGE SCALE GENOMIC DNA]</scope>
    <source>
        <strain evidence="12 13">KV-663</strain>
    </source>
</reference>
<accession>A0A543HU09</accession>
<comment type="subcellular location">
    <subcellularLocation>
        <location evidence="9">Cytoplasm</location>
    </subcellularLocation>
</comment>
<dbReference type="GO" id="GO:0003908">
    <property type="term" value="F:methylated-DNA-[protein]-cysteine S-methyltransferase activity"/>
    <property type="evidence" value="ECO:0007669"/>
    <property type="project" value="UniProtKB-UniRule"/>
</dbReference>
<dbReference type="NCBIfam" id="TIGR00589">
    <property type="entry name" value="ogt"/>
    <property type="match status" value="1"/>
</dbReference>
<dbReference type="PANTHER" id="PTHR10815">
    <property type="entry name" value="METHYLATED-DNA--PROTEIN-CYSTEINE METHYLTRANSFERASE"/>
    <property type="match status" value="1"/>
</dbReference>
<evidence type="ECO:0000256" key="8">
    <source>
        <dbReference type="ARBA" id="ARBA00049348"/>
    </source>
</evidence>
<evidence type="ECO:0000256" key="6">
    <source>
        <dbReference type="ARBA" id="ARBA00022763"/>
    </source>
</evidence>
<dbReference type="Gene3D" id="3.30.160.70">
    <property type="entry name" value="Methylated DNA-protein cysteine methyltransferase domain"/>
    <property type="match status" value="1"/>
</dbReference>
<keyword evidence="3 9" id="KW-0963">Cytoplasm</keyword>
<dbReference type="PROSITE" id="PS00374">
    <property type="entry name" value="MGMT"/>
    <property type="match status" value="1"/>
</dbReference>
<dbReference type="Pfam" id="PF02870">
    <property type="entry name" value="Methyltransf_1N"/>
    <property type="match status" value="1"/>
</dbReference>
<dbReference type="InterPro" id="IPR036631">
    <property type="entry name" value="MGMT_N_sf"/>
</dbReference>
<dbReference type="PANTHER" id="PTHR10815:SF13">
    <property type="entry name" value="METHYLATED-DNA--PROTEIN-CYSTEINE METHYLTRANSFERASE"/>
    <property type="match status" value="1"/>
</dbReference>
<dbReference type="Pfam" id="PF01035">
    <property type="entry name" value="DNA_binding_1"/>
    <property type="match status" value="1"/>
</dbReference>
<evidence type="ECO:0000259" key="11">
    <source>
        <dbReference type="Pfam" id="PF02870"/>
    </source>
</evidence>
<feature type="domain" description="Methylguanine DNA methyltransferase ribonuclease-like" evidence="11">
    <location>
        <begin position="43"/>
        <end position="118"/>
    </location>
</feature>
<dbReference type="Gene3D" id="1.10.10.10">
    <property type="entry name" value="Winged helix-like DNA-binding domain superfamily/Winged helix DNA-binding domain"/>
    <property type="match status" value="1"/>
</dbReference>
<evidence type="ECO:0000313" key="13">
    <source>
        <dbReference type="Proteomes" id="UP000316747"/>
    </source>
</evidence>
<comment type="caution">
    <text evidence="12">The sequence shown here is derived from an EMBL/GenBank/DDBJ whole genome shotgun (WGS) entry which is preliminary data.</text>
</comment>
<keyword evidence="6 9" id="KW-0227">DNA damage</keyword>
<dbReference type="InterPro" id="IPR001497">
    <property type="entry name" value="MethylDNA_cys_MeTrfase_AS"/>
</dbReference>
<evidence type="ECO:0000256" key="5">
    <source>
        <dbReference type="ARBA" id="ARBA00022679"/>
    </source>
</evidence>
<keyword evidence="5 9" id="KW-0808">Transferase</keyword>
<evidence type="ECO:0000256" key="3">
    <source>
        <dbReference type="ARBA" id="ARBA00022490"/>
    </source>
</evidence>
<dbReference type="GO" id="GO:0032259">
    <property type="term" value="P:methylation"/>
    <property type="evidence" value="ECO:0007669"/>
    <property type="project" value="UniProtKB-KW"/>
</dbReference>
<dbReference type="CDD" id="cd06445">
    <property type="entry name" value="ATase"/>
    <property type="match status" value="1"/>
</dbReference>
<comment type="catalytic activity">
    <reaction evidence="8 9">
        <text>a 6-O-methyl-2'-deoxyguanosine in DNA + L-cysteinyl-[protein] = S-methyl-L-cysteinyl-[protein] + a 2'-deoxyguanosine in DNA</text>
        <dbReference type="Rhea" id="RHEA:24000"/>
        <dbReference type="Rhea" id="RHEA-COMP:10131"/>
        <dbReference type="Rhea" id="RHEA-COMP:10132"/>
        <dbReference type="Rhea" id="RHEA-COMP:11367"/>
        <dbReference type="Rhea" id="RHEA-COMP:11368"/>
        <dbReference type="ChEBI" id="CHEBI:29950"/>
        <dbReference type="ChEBI" id="CHEBI:82612"/>
        <dbReference type="ChEBI" id="CHEBI:85445"/>
        <dbReference type="ChEBI" id="CHEBI:85448"/>
        <dbReference type="EC" id="2.1.1.63"/>
    </reaction>
</comment>
<dbReference type="AlphaFoldDB" id="A0A543HU09"/>
<evidence type="ECO:0000256" key="2">
    <source>
        <dbReference type="ARBA" id="ARBA00008711"/>
    </source>
</evidence>
<organism evidence="12 13">
    <name type="scientific">Humibacillus xanthopallidus</name>
    <dbReference type="NCBI Taxonomy" id="412689"/>
    <lineage>
        <taxon>Bacteria</taxon>
        <taxon>Bacillati</taxon>
        <taxon>Actinomycetota</taxon>
        <taxon>Actinomycetes</taxon>
        <taxon>Micrococcales</taxon>
        <taxon>Intrasporangiaceae</taxon>
        <taxon>Humibacillus</taxon>
    </lineage>
</organism>
<dbReference type="OrthoDB" id="9802228at2"/>
<dbReference type="InterPro" id="IPR036217">
    <property type="entry name" value="MethylDNA_cys_MeTrfase_DNAb"/>
</dbReference>
<feature type="active site" description="Nucleophile; methyl group acceptor" evidence="9">
    <location>
        <position position="174"/>
    </location>
</feature>
<keyword evidence="4 9" id="KW-0489">Methyltransferase</keyword>
<dbReference type="SUPFAM" id="SSF46767">
    <property type="entry name" value="Methylated DNA-protein cysteine methyltransferase, C-terminal domain"/>
    <property type="match status" value="1"/>
</dbReference>
<evidence type="ECO:0000256" key="4">
    <source>
        <dbReference type="ARBA" id="ARBA00022603"/>
    </source>
</evidence>
<keyword evidence="7 9" id="KW-0234">DNA repair</keyword>
<gene>
    <name evidence="12" type="ORF">FBY41_1780</name>
</gene>
<comment type="function">
    <text evidence="9">Involved in the cellular defense against the biological effects of O6-methylguanine (O6-MeG) and O4-methylthymine (O4-MeT) in DNA. Repairs the methylated nucleobase in DNA by stoichiometrically transferring the methyl group to a cysteine residue in the enzyme. This is a suicide reaction: the enzyme is irreversibly inactivated.</text>
</comment>
<comment type="catalytic activity">
    <reaction evidence="1 9">
        <text>a 4-O-methyl-thymidine in DNA + L-cysteinyl-[protein] = a thymidine in DNA + S-methyl-L-cysteinyl-[protein]</text>
        <dbReference type="Rhea" id="RHEA:53428"/>
        <dbReference type="Rhea" id="RHEA-COMP:10131"/>
        <dbReference type="Rhea" id="RHEA-COMP:10132"/>
        <dbReference type="Rhea" id="RHEA-COMP:13555"/>
        <dbReference type="Rhea" id="RHEA-COMP:13556"/>
        <dbReference type="ChEBI" id="CHEBI:29950"/>
        <dbReference type="ChEBI" id="CHEBI:82612"/>
        <dbReference type="ChEBI" id="CHEBI:137386"/>
        <dbReference type="ChEBI" id="CHEBI:137387"/>
        <dbReference type="EC" id="2.1.1.63"/>
    </reaction>
</comment>
<dbReference type="InterPro" id="IPR014048">
    <property type="entry name" value="MethylDNA_cys_MeTrfase_DNA-bd"/>
</dbReference>
<dbReference type="SUPFAM" id="SSF53155">
    <property type="entry name" value="Methylated DNA-protein cysteine methyltransferase domain"/>
    <property type="match status" value="1"/>
</dbReference>
<comment type="similarity">
    <text evidence="2 9">Belongs to the MGMT family.</text>
</comment>
<evidence type="ECO:0000256" key="1">
    <source>
        <dbReference type="ARBA" id="ARBA00001286"/>
    </source>
</evidence>